<reference evidence="3 4" key="1">
    <citation type="submission" date="2017-02" db="EMBL/GenBank/DDBJ databases">
        <authorList>
            <person name="Peterson S.W."/>
        </authorList>
    </citation>
    <scope>NUCLEOTIDE SEQUENCE [LARGE SCALE GENOMIC DNA]</scope>
    <source>
        <strain evidence="3 4">USBA 369</strain>
    </source>
</reference>
<dbReference type="Proteomes" id="UP000190135">
    <property type="component" value="Unassembled WGS sequence"/>
</dbReference>
<keyword evidence="2" id="KW-0732">Signal</keyword>
<dbReference type="STRING" id="1365950.SAMN05428963_10856"/>
<feature type="chain" id="PRO_5012956206" evidence="2">
    <location>
        <begin position="19"/>
        <end position="188"/>
    </location>
</feature>
<dbReference type="RefSeq" id="WP_078708795.1">
    <property type="nucleotide sequence ID" value="NZ_FUXL01000008.1"/>
</dbReference>
<feature type="region of interest" description="Disordered" evidence="1">
    <location>
        <begin position="33"/>
        <end position="52"/>
    </location>
</feature>
<dbReference type="AlphaFoldDB" id="A0A1T4RXZ7"/>
<evidence type="ECO:0000256" key="1">
    <source>
        <dbReference type="SAM" id="MobiDB-lite"/>
    </source>
</evidence>
<evidence type="ECO:0000313" key="3">
    <source>
        <dbReference type="EMBL" id="SKA20618.1"/>
    </source>
</evidence>
<feature type="compositionally biased region" description="Polar residues" evidence="1">
    <location>
        <begin position="41"/>
        <end position="50"/>
    </location>
</feature>
<keyword evidence="4" id="KW-1185">Reference proteome</keyword>
<feature type="signal peptide" evidence="2">
    <location>
        <begin position="1"/>
        <end position="18"/>
    </location>
</feature>
<evidence type="ECO:0000313" key="4">
    <source>
        <dbReference type="Proteomes" id="UP000190135"/>
    </source>
</evidence>
<gene>
    <name evidence="3" type="ORF">SAMN05428963_10856</name>
</gene>
<dbReference type="EMBL" id="FUXL01000008">
    <property type="protein sequence ID" value="SKA20618.1"/>
    <property type="molecule type" value="Genomic_DNA"/>
</dbReference>
<sequence>MRRIASVMRIGWAASAMAAFLMTNMTALPAAAQDAAAKPGQEQQPTNEGQATGPLAIGQIHWYPVDAACTFFTADGHAAFAENQPDTWQFVFITMRETRGAKGDAQPLEHGYVMTNGLLRELEKVKSAPDGEGNTVTVWRSAGEPRINVNMKLIDDGKSGNVVNFKGQMTLFWGDKKEVLDVLGRCQN</sequence>
<protein>
    <submittedName>
        <fullName evidence="3">Uncharacterized protein</fullName>
    </submittedName>
</protein>
<organism evidence="3 4">
    <name type="scientific">Consotaella salsifontis</name>
    <dbReference type="NCBI Taxonomy" id="1365950"/>
    <lineage>
        <taxon>Bacteria</taxon>
        <taxon>Pseudomonadati</taxon>
        <taxon>Pseudomonadota</taxon>
        <taxon>Alphaproteobacteria</taxon>
        <taxon>Hyphomicrobiales</taxon>
        <taxon>Aurantimonadaceae</taxon>
        <taxon>Consotaella</taxon>
    </lineage>
</organism>
<name>A0A1T4RXZ7_9HYPH</name>
<proteinExistence type="predicted"/>
<dbReference type="OrthoDB" id="8030951at2"/>
<evidence type="ECO:0000256" key="2">
    <source>
        <dbReference type="SAM" id="SignalP"/>
    </source>
</evidence>
<accession>A0A1T4RXZ7</accession>